<proteinExistence type="predicted"/>
<evidence type="ECO:0000256" key="1">
    <source>
        <dbReference type="SAM" id="MobiDB-lite"/>
    </source>
</evidence>
<protein>
    <submittedName>
        <fullName evidence="2">Uncharacterized protein</fullName>
    </submittedName>
</protein>
<feature type="compositionally biased region" description="Polar residues" evidence="1">
    <location>
        <begin position="69"/>
        <end position="79"/>
    </location>
</feature>
<dbReference type="EMBL" id="BAABME010004001">
    <property type="protein sequence ID" value="GAA0160826.1"/>
    <property type="molecule type" value="Genomic_DNA"/>
</dbReference>
<accession>A0AAV3QBZ6</accession>
<comment type="caution">
    <text evidence="2">The sequence shown here is derived from an EMBL/GenBank/DDBJ whole genome shotgun (WGS) entry which is preliminary data.</text>
</comment>
<dbReference type="AlphaFoldDB" id="A0AAV3QBZ6"/>
<evidence type="ECO:0000313" key="3">
    <source>
        <dbReference type="Proteomes" id="UP001454036"/>
    </source>
</evidence>
<reference evidence="2 3" key="1">
    <citation type="submission" date="2024-01" db="EMBL/GenBank/DDBJ databases">
        <title>The complete chloroplast genome sequence of Lithospermum erythrorhizon: insights into the phylogenetic relationship among Boraginaceae species and the maternal lineages of purple gromwells.</title>
        <authorList>
            <person name="Okada T."/>
            <person name="Watanabe K."/>
        </authorList>
    </citation>
    <scope>NUCLEOTIDE SEQUENCE [LARGE SCALE GENOMIC DNA]</scope>
</reference>
<dbReference type="Proteomes" id="UP001454036">
    <property type="component" value="Unassembled WGS sequence"/>
</dbReference>
<organism evidence="2 3">
    <name type="scientific">Lithospermum erythrorhizon</name>
    <name type="common">Purple gromwell</name>
    <name type="synonym">Lithospermum officinale var. erythrorhizon</name>
    <dbReference type="NCBI Taxonomy" id="34254"/>
    <lineage>
        <taxon>Eukaryota</taxon>
        <taxon>Viridiplantae</taxon>
        <taxon>Streptophyta</taxon>
        <taxon>Embryophyta</taxon>
        <taxon>Tracheophyta</taxon>
        <taxon>Spermatophyta</taxon>
        <taxon>Magnoliopsida</taxon>
        <taxon>eudicotyledons</taxon>
        <taxon>Gunneridae</taxon>
        <taxon>Pentapetalae</taxon>
        <taxon>asterids</taxon>
        <taxon>lamiids</taxon>
        <taxon>Boraginales</taxon>
        <taxon>Boraginaceae</taxon>
        <taxon>Boraginoideae</taxon>
        <taxon>Lithospermeae</taxon>
        <taxon>Lithospermum</taxon>
    </lineage>
</organism>
<gene>
    <name evidence="2" type="ORF">LIER_17289</name>
</gene>
<evidence type="ECO:0000313" key="2">
    <source>
        <dbReference type="EMBL" id="GAA0160826.1"/>
    </source>
</evidence>
<sequence length="117" mass="13196">MSHKSEVSNVKDNIKPIVAIFSNVLDYWNKDVDNDVMEIDSEVFRSPNSLKRKRVNDELNYPKRKKQKTTGQSMVISDNSNDGYGMEIKAIIELGIHDDVEGAPARIAVSELQVETS</sequence>
<name>A0AAV3QBZ6_LITER</name>
<feature type="region of interest" description="Disordered" evidence="1">
    <location>
        <begin position="54"/>
        <end position="79"/>
    </location>
</feature>
<keyword evidence="3" id="KW-1185">Reference proteome</keyword>